<gene>
    <name evidence="2" type="ORF">PITC_095890</name>
</gene>
<name>A0A0A2KQM1_PENIT</name>
<dbReference type="PhylomeDB" id="A0A0A2KQM1"/>
<evidence type="ECO:0000313" key="2">
    <source>
        <dbReference type="EMBL" id="KGO69176.1"/>
    </source>
</evidence>
<dbReference type="OMA" id="FYVHPGA"/>
<evidence type="ECO:0000313" key="3">
    <source>
        <dbReference type="Proteomes" id="UP000030104"/>
    </source>
</evidence>
<dbReference type="InterPro" id="IPR011333">
    <property type="entry name" value="SKP1/BTB/POZ_sf"/>
</dbReference>
<accession>A0A0A2KQM1</accession>
<dbReference type="AlphaFoldDB" id="A0A0A2KQM1"/>
<dbReference type="Proteomes" id="UP000030104">
    <property type="component" value="Unassembled WGS sequence"/>
</dbReference>
<dbReference type="PANTHER" id="PTHR47843">
    <property type="entry name" value="BTB DOMAIN-CONTAINING PROTEIN-RELATED"/>
    <property type="match status" value="1"/>
</dbReference>
<comment type="caution">
    <text evidence="2">The sequence shown here is derived from an EMBL/GenBank/DDBJ whole genome shotgun (WGS) entry which is preliminary data.</text>
</comment>
<proteinExistence type="predicted"/>
<sequence>MSLAEEEPFHSFYRETPIRAIVGESKAIFYVHPGALIQGKSALTARVTGPWKTAGQDTLDWSDFDEETVDCALKFCYAQKYIVPWELDPSKEDPTPQEPAPSSAEHNAQSGSLKTRRSYAGEAVALHAKIYSFAHRYLVDDLQHYALGQMKDCLEPFLSDYRSSPSTSGVYLIDAIRVIYGTTPRLDSSVMDPARHALCDFVAASHEVFRFQFPDLHKGTGEFMVDLATKLSQFQPGKGVKETIHNPRVAAIATLRRNHRDLL</sequence>
<dbReference type="Gene3D" id="3.30.710.10">
    <property type="entry name" value="Potassium Channel Kv1.1, Chain A"/>
    <property type="match status" value="1"/>
</dbReference>
<evidence type="ECO:0008006" key="4">
    <source>
        <dbReference type="Google" id="ProtNLM"/>
    </source>
</evidence>
<keyword evidence="3" id="KW-1185">Reference proteome</keyword>
<feature type="region of interest" description="Disordered" evidence="1">
    <location>
        <begin position="88"/>
        <end position="112"/>
    </location>
</feature>
<evidence type="ECO:0000256" key="1">
    <source>
        <dbReference type="SAM" id="MobiDB-lite"/>
    </source>
</evidence>
<dbReference type="EMBL" id="JQGA01001158">
    <property type="protein sequence ID" value="KGO69176.1"/>
    <property type="molecule type" value="Genomic_DNA"/>
</dbReference>
<dbReference type="OrthoDB" id="9997739at2759"/>
<protein>
    <recommendedName>
        <fullName evidence="4">BTB domain-containing protein</fullName>
    </recommendedName>
</protein>
<reference evidence="2 3" key="1">
    <citation type="journal article" date="2015" name="Mol. Plant Microbe Interact.">
        <title>Genome, transcriptome, and functional analyses of Penicillium expansum provide new insights into secondary metabolism and pathogenicity.</title>
        <authorList>
            <person name="Ballester A.R."/>
            <person name="Marcet-Houben M."/>
            <person name="Levin E."/>
            <person name="Sela N."/>
            <person name="Selma-Lazaro C."/>
            <person name="Carmona L."/>
            <person name="Wisniewski M."/>
            <person name="Droby S."/>
            <person name="Gonzalez-Candelas L."/>
            <person name="Gabaldon T."/>
        </authorList>
    </citation>
    <scope>NUCLEOTIDE SEQUENCE [LARGE SCALE GENOMIC DNA]</scope>
    <source>
        <strain evidence="2 3">PHI-1</strain>
    </source>
</reference>
<organism evidence="2 3">
    <name type="scientific">Penicillium italicum</name>
    <name type="common">Blue mold</name>
    <dbReference type="NCBI Taxonomy" id="40296"/>
    <lineage>
        <taxon>Eukaryota</taxon>
        <taxon>Fungi</taxon>
        <taxon>Dikarya</taxon>
        <taxon>Ascomycota</taxon>
        <taxon>Pezizomycotina</taxon>
        <taxon>Eurotiomycetes</taxon>
        <taxon>Eurotiomycetidae</taxon>
        <taxon>Eurotiales</taxon>
        <taxon>Aspergillaceae</taxon>
        <taxon>Penicillium</taxon>
    </lineage>
</organism>
<dbReference type="STRING" id="40296.A0A0A2KQM1"/>
<dbReference type="HOGENOM" id="CLU_1058076_0_0_1"/>